<dbReference type="EMBL" id="KB293112">
    <property type="protein sequence ID" value="ELU16535.1"/>
    <property type="molecule type" value="Genomic_DNA"/>
</dbReference>
<dbReference type="Proteomes" id="UP000014760">
    <property type="component" value="Unassembled WGS sequence"/>
</dbReference>
<dbReference type="OrthoDB" id="660555at2759"/>
<feature type="non-terminal residue" evidence="2">
    <location>
        <position position="1"/>
    </location>
</feature>
<proteinExistence type="predicted"/>
<dbReference type="GO" id="GO:0007266">
    <property type="term" value="P:Rho protein signal transduction"/>
    <property type="evidence" value="ECO:0007669"/>
    <property type="project" value="TreeGrafter"/>
</dbReference>
<dbReference type="GO" id="GO:0005085">
    <property type="term" value="F:guanyl-nucleotide exchange factor activity"/>
    <property type="evidence" value="ECO:0007669"/>
    <property type="project" value="InterPro"/>
</dbReference>
<reference evidence="4" key="1">
    <citation type="submission" date="2012-12" db="EMBL/GenBank/DDBJ databases">
        <authorList>
            <person name="Hellsten U."/>
            <person name="Grimwood J."/>
            <person name="Chapman J.A."/>
            <person name="Shapiro H."/>
            <person name="Aerts A."/>
            <person name="Otillar R.P."/>
            <person name="Terry A.Y."/>
            <person name="Boore J.L."/>
            <person name="Simakov O."/>
            <person name="Marletaz F."/>
            <person name="Cho S.-J."/>
            <person name="Edsinger-Gonzales E."/>
            <person name="Havlak P."/>
            <person name="Kuo D.-H."/>
            <person name="Larsson T."/>
            <person name="Lv J."/>
            <person name="Arendt D."/>
            <person name="Savage R."/>
            <person name="Osoegawa K."/>
            <person name="de Jong P."/>
            <person name="Lindberg D.R."/>
            <person name="Seaver E.C."/>
            <person name="Weisblat D.A."/>
            <person name="Putnam N.H."/>
            <person name="Grigoriev I.V."/>
            <person name="Rokhsar D.S."/>
        </authorList>
    </citation>
    <scope>NUCLEOTIDE SEQUENCE</scope>
    <source>
        <strain evidence="4">I ESC-2004</strain>
    </source>
</reference>
<dbReference type="CDD" id="cd00160">
    <property type="entry name" value="RhoGEF"/>
    <property type="match status" value="1"/>
</dbReference>
<sequence>FFFSQGTDKYEHLNELLNNYSLNGWPVMPELLTIGSQQYAEECFQLDGHWKDFVDNHQELSKSQKDHQEAIWELLQTELDYIRQVKVIIDLFMSCLYNLQNESIFNEIKTEMVFSNIRDVYHANCELWANHMHPVVEHHRKTRQPISASLLREGFSKFEQIMQPYAKYCLEYDSCKEYIKKSREKNDLFDKFLNWGESHEHCSRFSLEDLIVKPWQRLTKYHLLLKAILKPIENTDNEDLKADINSMIDAVEQVGVQVNRVMKQQVEHERLSNIIDRIEAYDAIEAPNDECMKLISEYTRVESLLTCQLPGCGPQEFRNLLREGGLKLKEPYSRMDVHCFLFTDMLLITKPSRRGDKVKVIKPPMRLDKVMVHSLRDGGSFLLLYLNEYHVASAVYTLHGEGSRSWLDAIKRAQSDY</sequence>
<dbReference type="InterPro" id="IPR000219">
    <property type="entry name" value="DH_dom"/>
</dbReference>
<dbReference type="PANTHER" id="PTHR13217">
    <property type="entry name" value="PLECKSTRIN HOMOLOGY DOMAIN-CONTAINING FAMILY G MEMBER 7"/>
    <property type="match status" value="1"/>
</dbReference>
<dbReference type="GO" id="GO:0030424">
    <property type="term" value="C:axon"/>
    <property type="evidence" value="ECO:0007669"/>
    <property type="project" value="TreeGrafter"/>
</dbReference>
<dbReference type="EMBL" id="AMQN01004303">
    <property type="status" value="NOT_ANNOTATED_CDS"/>
    <property type="molecule type" value="Genomic_DNA"/>
</dbReference>
<dbReference type="GO" id="GO:0043542">
    <property type="term" value="P:endothelial cell migration"/>
    <property type="evidence" value="ECO:0007669"/>
    <property type="project" value="TreeGrafter"/>
</dbReference>
<accession>R7VK71</accession>
<dbReference type="SUPFAM" id="SSF50729">
    <property type="entry name" value="PH domain-like"/>
    <property type="match status" value="1"/>
</dbReference>
<dbReference type="EnsemblMetazoa" id="CapteT90087">
    <property type="protein sequence ID" value="CapteP90087"/>
    <property type="gene ID" value="CapteG90087"/>
</dbReference>
<evidence type="ECO:0000313" key="3">
    <source>
        <dbReference type="EnsemblMetazoa" id="CapteP90087"/>
    </source>
</evidence>
<organism evidence="2">
    <name type="scientific">Capitella teleta</name>
    <name type="common">Polychaete worm</name>
    <dbReference type="NCBI Taxonomy" id="283909"/>
    <lineage>
        <taxon>Eukaryota</taxon>
        <taxon>Metazoa</taxon>
        <taxon>Spiralia</taxon>
        <taxon>Lophotrochozoa</taxon>
        <taxon>Annelida</taxon>
        <taxon>Polychaeta</taxon>
        <taxon>Sedentaria</taxon>
        <taxon>Scolecida</taxon>
        <taxon>Capitellidae</taxon>
        <taxon>Capitella</taxon>
    </lineage>
</organism>
<evidence type="ECO:0000259" key="1">
    <source>
        <dbReference type="PROSITE" id="PS50010"/>
    </source>
</evidence>
<keyword evidence="4" id="KW-1185">Reference proteome</keyword>
<dbReference type="CDD" id="cd13244">
    <property type="entry name" value="PH_PLEKHG5_G6"/>
    <property type="match status" value="1"/>
</dbReference>
<dbReference type="SMART" id="SM00325">
    <property type="entry name" value="RhoGEF"/>
    <property type="match status" value="1"/>
</dbReference>
<dbReference type="SUPFAM" id="SSF48065">
    <property type="entry name" value="DBL homology domain (DH-domain)"/>
    <property type="match status" value="1"/>
</dbReference>
<feature type="non-terminal residue" evidence="2">
    <location>
        <position position="417"/>
    </location>
</feature>
<dbReference type="InterPro" id="IPR040181">
    <property type="entry name" value="PKHG5/7"/>
</dbReference>
<dbReference type="PANTHER" id="PTHR13217:SF11">
    <property type="entry name" value="PLECKSTRIN HOMOLOGY DOMAIN-CONTAINING FAMILY G MEMBER 5"/>
    <property type="match status" value="1"/>
</dbReference>
<evidence type="ECO:0000313" key="4">
    <source>
        <dbReference type="Proteomes" id="UP000014760"/>
    </source>
</evidence>
<dbReference type="InterPro" id="IPR011993">
    <property type="entry name" value="PH-like_dom_sf"/>
</dbReference>
<dbReference type="HOGENOM" id="CLU_021968_0_0_1"/>
<gene>
    <name evidence="2" type="ORF">CAPTEDRAFT_90087</name>
</gene>
<dbReference type="STRING" id="283909.R7VK71"/>
<dbReference type="InterPro" id="IPR001849">
    <property type="entry name" value="PH_domain"/>
</dbReference>
<dbReference type="PROSITE" id="PS50010">
    <property type="entry name" value="DH_2"/>
    <property type="match status" value="1"/>
</dbReference>
<dbReference type="Gene3D" id="2.30.29.30">
    <property type="entry name" value="Pleckstrin-homology domain (PH domain)/Phosphotyrosine-binding domain (PTB)"/>
    <property type="match status" value="1"/>
</dbReference>
<feature type="domain" description="DH" evidence="1">
    <location>
        <begin position="66"/>
        <end position="261"/>
    </location>
</feature>
<dbReference type="SMART" id="SM00233">
    <property type="entry name" value="PH"/>
    <property type="match status" value="1"/>
</dbReference>
<name>R7VK71_CAPTE</name>
<reference evidence="2 4" key="2">
    <citation type="journal article" date="2013" name="Nature">
        <title>Insights into bilaterian evolution from three spiralian genomes.</title>
        <authorList>
            <person name="Simakov O."/>
            <person name="Marletaz F."/>
            <person name="Cho S.J."/>
            <person name="Edsinger-Gonzales E."/>
            <person name="Havlak P."/>
            <person name="Hellsten U."/>
            <person name="Kuo D.H."/>
            <person name="Larsson T."/>
            <person name="Lv J."/>
            <person name="Arendt D."/>
            <person name="Savage R."/>
            <person name="Osoegawa K."/>
            <person name="de Jong P."/>
            <person name="Grimwood J."/>
            <person name="Chapman J.A."/>
            <person name="Shapiro H."/>
            <person name="Aerts A."/>
            <person name="Otillar R.P."/>
            <person name="Terry A.Y."/>
            <person name="Boore J.L."/>
            <person name="Grigoriev I.V."/>
            <person name="Lindberg D.R."/>
            <person name="Seaver E.C."/>
            <person name="Weisblat D.A."/>
            <person name="Putnam N.H."/>
            <person name="Rokhsar D.S."/>
        </authorList>
    </citation>
    <scope>NUCLEOTIDE SEQUENCE</scope>
    <source>
        <strain evidence="2 4">I ESC-2004</strain>
    </source>
</reference>
<protein>
    <recommendedName>
        <fullName evidence="1">DH domain-containing protein</fullName>
    </recommendedName>
</protein>
<dbReference type="GO" id="GO:0005886">
    <property type="term" value="C:plasma membrane"/>
    <property type="evidence" value="ECO:0007669"/>
    <property type="project" value="TreeGrafter"/>
</dbReference>
<dbReference type="GO" id="GO:0030139">
    <property type="term" value="C:endocytic vesicle"/>
    <property type="evidence" value="ECO:0007669"/>
    <property type="project" value="TreeGrafter"/>
</dbReference>
<evidence type="ECO:0000313" key="2">
    <source>
        <dbReference type="EMBL" id="ELU16535.1"/>
    </source>
</evidence>
<dbReference type="InterPro" id="IPR035899">
    <property type="entry name" value="DBL_dom_sf"/>
</dbReference>
<dbReference type="Pfam" id="PF00621">
    <property type="entry name" value="RhoGEF"/>
    <property type="match status" value="1"/>
</dbReference>
<dbReference type="Gene3D" id="1.20.900.10">
    <property type="entry name" value="Dbl homology (DH) domain"/>
    <property type="match status" value="1"/>
</dbReference>
<dbReference type="AlphaFoldDB" id="R7VK71"/>
<dbReference type="OMA" id="LRDPRMC"/>
<reference evidence="3" key="3">
    <citation type="submission" date="2015-06" db="UniProtKB">
        <authorList>
            <consortium name="EnsemblMetazoa"/>
        </authorList>
    </citation>
    <scope>IDENTIFICATION</scope>
</reference>